<evidence type="ECO:0000313" key="3">
    <source>
        <dbReference type="EMBL" id="GLJ57427.1"/>
    </source>
</evidence>
<evidence type="ECO:0000256" key="1">
    <source>
        <dbReference type="ARBA" id="ARBA00023015"/>
    </source>
</evidence>
<dbReference type="AlphaFoldDB" id="A0AAD3RPN4"/>
<comment type="caution">
    <text evidence="4">The sequence shown here is derived from an EMBL/GenBank/DDBJ whole genome shotgun (WGS) entry which is preliminary data.</text>
</comment>
<protein>
    <submittedName>
        <fullName evidence="4">Uncharacterized protein</fullName>
    </submittedName>
</protein>
<dbReference type="EMBL" id="BSEH01000118">
    <property type="protein sequence ID" value="GLJ57435.1"/>
    <property type="molecule type" value="Genomic_DNA"/>
</dbReference>
<evidence type="ECO:0000313" key="6">
    <source>
        <dbReference type="Proteomes" id="UP001234787"/>
    </source>
</evidence>
<accession>A0AAD3RPN4</accession>
<gene>
    <name evidence="3" type="ORF">SUGI_1328490</name>
    <name evidence="4" type="ORF">SUGI_1328530</name>
    <name evidence="5" type="ORF">SUGI_1328570</name>
</gene>
<reference evidence="4" key="1">
    <citation type="submission" date="2022-12" db="EMBL/GenBank/DDBJ databases">
        <title>Chromosome-Level Genome Assembly of Japanese Cedar (Cryptomeriajaponica D. Don).</title>
        <authorList>
            <person name="Fujino T."/>
            <person name="Yamaguchi K."/>
            <person name="Yokoyama T."/>
            <person name="Hamanaka T."/>
            <person name="Harazono Y."/>
            <person name="Kamada H."/>
            <person name="Kobayashi W."/>
            <person name="Ujino-Ihara T."/>
            <person name="Uchiyama K."/>
            <person name="Matsumoto A."/>
            <person name="Izuno A."/>
            <person name="Tsumura Y."/>
            <person name="Toyoda A."/>
            <person name="Shigenobu S."/>
            <person name="Moriguchi Y."/>
            <person name="Ueno S."/>
            <person name="Kasahara M."/>
        </authorList>
    </citation>
    <scope>NUCLEOTIDE SEQUENCE</scope>
</reference>
<evidence type="ECO:0000313" key="4">
    <source>
        <dbReference type="EMBL" id="GLJ57431.1"/>
    </source>
</evidence>
<organism evidence="4 6">
    <name type="scientific">Cryptomeria japonica</name>
    <name type="common">Japanese cedar</name>
    <name type="synonym">Cupressus japonica</name>
    <dbReference type="NCBI Taxonomy" id="3369"/>
    <lineage>
        <taxon>Eukaryota</taxon>
        <taxon>Viridiplantae</taxon>
        <taxon>Streptophyta</taxon>
        <taxon>Embryophyta</taxon>
        <taxon>Tracheophyta</taxon>
        <taxon>Spermatophyta</taxon>
        <taxon>Pinopsida</taxon>
        <taxon>Pinidae</taxon>
        <taxon>Conifers II</taxon>
        <taxon>Cupressales</taxon>
        <taxon>Cupressaceae</taxon>
        <taxon>Cryptomeria</taxon>
    </lineage>
</organism>
<evidence type="ECO:0000313" key="5">
    <source>
        <dbReference type="EMBL" id="GLJ57435.1"/>
    </source>
</evidence>
<keyword evidence="2" id="KW-0804">Transcription</keyword>
<keyword evidence="1" id="KW-0805">Transcription regulation</keyword>
<name>A0AAD3RPN4_CRYJA</name>
<dbReference type="EMBL" id="BSEH01000118">
    <property type="protein sequence ID" value="GLJ57427.1"/>
    <property type="molecule type" value="Genomic_DNA"/>
</dbReference>
<dbReference type="PROSITE" id="PS50985">
    <property type="entry name" value="GRAS"/>
    <property type="match status" value="1"/>
</dbReference>
<evidence type="ECO:0000256" key="2">
    <source>
        <dbReference type="ARBA" id="ARBA00023163"/>
    </source>
</evidence>
<dbReference type="EMBL" id="BSEH01000118">
    <property type="protein sequence ID" value="GLJ57431.1"/>
    <property type="molecule type" value="Genomic_DNA"/>
</dbReference>
<proteinExistence type="predicted"/>
<keyword evidence="6" id="KW-1185">Reference proteome</keyword>
<sequence>MSGHLNELSQAGNSPTVNNISVPGEQYCNEMLPNKDILSSEQTMNCEGPGRVSLCAKDSSDREALHREEETGLEEEKGMELIQLLLESAQTISEAKYDHAAGLVSKCEDLSCQMGNPTQRLGYYISDALKDRIEHEG</sequence>
<dbReference type="Proteomes" id="UP001234787">
    <property type="component" value="Unassembled WGS sequence"/>
</dbReference>
<dbReference type="InterPro" id="IPR005202">
    <property type="entry name" value="TF_GRAS"/>
</dbReference>